<accession>W1TW87</accession>
<keyword evidence="1" id="KW-1133">Transmembrane helix</keyword>
<evidence type="ECO:0000256" key="1">
    <source>
        <dbReference type="SAM" id="Phobius"/>
    </source>
</evidence>
<comment type="caution">
    <text evidence="2">The sequence shown here is derived from an EMBL/GenBank/DDBJ whole genome shotgun (WGS) entry which is preliminary data.</text>
</comment>
<gene>
    <name evidence="2" type="ORF">Q612_NSC00338G0001</name>
</gene>
<reference evidence="2 3" key="1">
    <citation type="submission" date="2013-12" db="EMBL/GenBank/DDBJ databases">
        <title>A Varibaculum cambriense genome reconstructed from a premature infant gut community with otherwise low bacterial novelty that shifts toward anaerobic metabolism during the third week of life.</title>
        <authorList>
            <person name="Brown C.T."/>
            <person name="Sharon I."/>
            <person name="Thomas B.C."/>
            <person name="Castelle C.J."/>
            <person name="Morowitz M.J."/>
            <person name="Banfield J.F."/>
        </authorList>
    </citation>
    <scope>NUCLEOTIDE SEQUENCE [LARGE SCALE GENOMIC DNA]</scope>
    <source>
        <strain evidence="3">DORA_17_25</strain>
    </source>
</reference>
<keyword evidence="1" id="KW-0472">Membrane</keyword>
<proteinExistence type="predicted"/>
<sequence length="44" mass="5069">MNHTVRNGILLFALIAIVTFCTVYFTIDFTTWHALTYFSVSNII</sequence>
<name>W1TW87_9FIRM</name>
<dbReference type="Proteomes" id="UP000018840">
    <property type="component" value="Unassembled WGS sequence"/>
</dbReference>
<evidence type="ECO:0000313" key="2">
    <source>
        <dbReference type="EMBL" id="ETI85872.1"/>
    </source>
</evidence>
<organism evidence="2 3">
    <name type="scientific">Negativicoccus succinicivorans DORA_17_25</name>
    <dbReference type="NCBI Taxonomy" id="1403945"/>
    <lineage>
        <taxon>Bacteria</taxon>
        <taxon>Bacillati</taxon>
        <taxon>Bacillota</taxon>
        <taxon>Negativicutes</taxon>
        <taxon>Veillonellales</taxon>
        <taxon>Veillonellaceae</taxon>
        <taxon>Negativicoccus</taxon>
    </lineage>
</organism>
<feature type="non-terminal residue" evidence="2">
    <location>
        <position position="44"/>
    </location>
</feature>
<dbReference type="EMBL" id="AZMC01000338">
    <property type="protein sequence ID" value="ETI85872.1"/>
    <property type="molecule type" value="Genomic_DNA"/>
</dbReference>
<keyword evidence="1" id="KW-0812">Transmembrane</keyword>
<protein>
    <submittedName>
        <fullName evidence="2">Uncharacterized protein</fullName>
    </submittedName>
</protein>
<feature type="transmembrane region" description="Helical" evidence="1">
    <location>
        <begin position="7"/>
        <end position="27"/>
    </location>
</feature>
<dbReference type="AlphaFoldDB" id="W1TW87"/>
<evidence type="ECO:0000313" key="3">
    <source>
        <dbReference type="Proteomes" id="UP000018840"/>
    </source>
</evidence>